<evidence type="ECO:0000313" key="6">
    <source>
        <dbReference type="Proteomes" id="UP000800092"/>
    </source>
</evidence>
<feature type="compositionally biased region" description="Low complexity" evidence="2">
    <location>
        <begin position="148"/>
        <end position="170"/>
    </location>
</feature>
<protein>
    <recommendedName>
        <fullName evidence="4">Yeast cell wall synthesis Kre9/Knh1-like N-terminal domain-containing protein</fullName>
    </recommendedName>
</protein>
<evidence type="ECO:0000256" key="2">
    <source>
        <dbReference type="SAM" id="MobiDB-lite"/>
    </source>
</evidence>
<gene>
    <name evidence="5" type="ORF">EV356DRAFT_565514</name>
</gene>
<dbReference type="EMBL" id="ML991785">
    <property type="protein sequence ID" value="KAF2236355.1"/>
    <property type="molecule type" value="Genomic_DNA"/>
</dbReference>
<dbReference type="InterPro" id="IPR052982">
    <property type="entry name" value="SRP1/TIP1-like"/>
</dbReference>
<reference evidence="5" key="1">
    <citation type="journal article" date="2020" name="Stud. Mycol.">
        <title>101 Dothideomycetes genomes: a test case for predicting lifestyles and emergence of pathogens.</title>
        <authorList>
            <person name="Haridas S."/>
            <person name="Albert R."/>
            <person name="Binder M."/>
            <person name="Bloem J."/>
            <person name="Labutti K."/>
            <person name="Salamov A."/>
            <person name="Andreopoulos B."/>
            <person name="Baker S."/>
            <person name="Barry K."/>
            <person name="Bills G."/>
            <person name="Bluhm B."/>
            <person name="Cannon C."/>
            <person name="Castanera R."/>
            <person name="Culley D."/>
            <person name="Daum C."/>
            <person name="Ezra D."/>
            <person name="Gonzalez J."/>
            <person name="Henrissat B."/>
            <person name="Kuo A."/>
            <person name="Liang C."/>
            <person name="Lipzen A."/>
            <person name="Lutzoni F."/>
            <person name="Magnuson J."/>
            <person name="Mondo S."/>
            <person name="Nolan M."/>
            <person name="Ohm R."/>
            <person name="Pangilinan J."/>
            <person name="Park H.-J."/>
            <person name="Ramirez L."/>
            <person name="Alfaro M."/>
            <person name="Sun H."/>
            <person name="Tritt A."/>
            <person name="Yoshinaga Y."/>
            <person name="Zwiers L.-H."/>
            <person name="Turgeon B."/>
            <person name="Goodwin S."/>
            <person name="Spatafora J."/>
            <person name="Crous P."/>
            <person name="Grigoriev I."/>
        </authorList>
    </citation>
    <scope>NUCLEOTIDE SEQUENCE</scope>
    <source>
        <strain evidence="5">Tuck. ex Michener</strain>
    </source>
</reference>
<evidence type="ECO:0000256" key="3">
    <source>
        <dbReference type="SAM" id="SignalP"/>
    </source>
</evidence>
<feature type="domain" description="Yeast cell wall synthesis Kre9/Knh1-like N-terminal" evidence="4">
    <location>
        <begin position="42"/>
        <end position="138"/>
    </location>
</feature>
<feature type="signal peptide" evidence="3">
    <location>
        <begin position="1"/>
        <end position="24"/>
    </location>
</feature>
<feature type="region of interest" description="Disordered" evidence="2">
    <location>
        <begin position="135"/>
        <end position="170"/>
    </location>
</feature>
<accession>A0A6A6HE36</accession>
<feature type="chain" id="PRO_5025681540" description="Yeast cell wall synthesis Kre9/Knh1-like N-terminal domain-containing protein" evidence="3">
    <location>
        <begin position="25"/>
        <end position="298"/>
    </location>
</feature>
<name>A0A6A6HE36_VIRVR</name>
<dbReference type="OrthoDB" id="2260257at2759"/>
<keyword evidence="1 3" id="KW-0732">Signal</keyword>
<keyword evidence="6" id="KW-1185">Reference proteome</keyword>
<dbReference type="PANTHER" id="PTHR40633:SF1">
    <property type="entry name" value="GPI ANCHORED SERINE-THREONINE RICH PROTEIN (AFU_ORTHOLOGUE AFUA_1G03630)"/>
    <property type="match status" value="1"/>
</dbReference>
<dbReference type="AlphaFoldDB" id="A0A6A6HE36"/>
<dbReference type="PANTHER" id="PTHR40633">
    <property type="entry name" value="MATRIX PROTEIN, PUTATIVE (AFU_ORTHOLOGUE AFUA_8G05410)-RELATED"/>
    <property type="match status" value="1"/>
</dbReference>
<dbReference type="InterPro" id="IPR018466">
    <property type="entry name" value="Kre9/Knh1-like_N"/>
</dbReference>
<organism evidence="5 6">
    <name type="scientific">Viridothelium virens</name>
    <name type="common">Speckled blister lichen</name>
    <name type="synonym">Trypethelium virens</name>
    <dbReference type="NCBI Taxonomy" id="1048519"/>
    <lineage>
        <taxon>Eukaryota</taxon>
        <taxon>Fungi</taxon>
        <taxon>Dikarya</taxon>
        <taxon>Ascomycota</taxon>
        <taxon>Pezizomycotina</taxon>
        <taxon>Dothideomycetes</taxon>
        <taxon>Dothideomycetes incertae sedis</taxon>
        <taxon>Trypetheliales</taxon>
        <taxon>Trypetheliaceae</taxon>
        <taxon>Viridothelium</taxon>
    </lineage>
</organism>
<evidence type="ECO:0000313" key="5">
    <source>
        <dbReference type="EMBL" id="KAF2236355.1"/>
    </source>
</evidence>
<sequence length="298" mass="29453">MSQDFSAFALFTAGLAAFVSVASAQQSLPYPPTTQVGNPTISPAQNETVAIGAPYSIKWNSDQKPTGCDKVSLRLLSGCPKNCVQEGDLIAKSIDNNGFVSWNVPASIAPDAPNQYTHGIQIVCDHSGDYQYSPNFGLGKSSSPVPPVGTTTLTPSTNTTSSSLSSASTSISTSQTTATSAVIASTTLVRLAGSACVPSGSSSSCTSWTSTSASLAQVTAPANGSSSGPASGRPVQGSASSAPSLALNATTSATGGTASSPFGSSTSAPLSNPTNAAGRVTGAGAGMVILGAVAAMML</sequence>
<evidence type="ECO:0000259" key="4">
    <source>
        <dbReference type="Pfam" id="PF10342"/>
    </source>
</evidence>
<feature type="compositionally biased region" description="Low complexity" evidence="2">
    <location>
        <begin position="219"/>
        <end position="271"/>
    </location>
</feature>
<proteinExistence type="predicted"/>
<feature type="region of interest" description="Disordered" evidence="2">
    <location>
        <begin position="219"/>
        <end position="273"/>
    </location>
</feature>
<evidence type="ECO:0000256" key="1">
    <source>
        <dbReference type="ARBA" id="ARBA00022729"/>
    </source>
</evidence>
<dbReference type="Pfam" id="PF10342">
    <property type="entry name" value="Kre9_KNH"/>
    <property type="match status" value="1"/>
</dbReference>
<dbReference type="Proteomes" id="UP000800092">
    <property type="component" value="Unassembled WGS sequence"/>
</dbReference>